<proteinExistence type="predicted"/>
<feature type="non-terminal residue" evidence="2">
    <location>
        <position position="91"/>
    </location>
</feature>
<protein>
    <submittedName>
        <fullName evidence="2">Uncharacterized protein</fullName>
    </submittedName>
</protein>
<dbReference type="AlphaFoldDB" id="A0A3P7LKX1"/>
<evidence type="ECO:0000256" key="1">
    <source>
        <dbReference type="SAM" id="MobiDB-lite"/>
    </source>
</evidence>
<dbReference type="EMBL" id="UYRU01051518">
    <property type="protein sequence ID" value="VDN11473.1"/>
    <property type="molecule type" value="Genomic_DNA"/>
</dbReference>
<evidence type="ECO:0000313" key="2">
    <source>
        <dbReference type="EMBL" id="VDN11473.1"/>
    </source>
</evidence>
<accession>A0A3P7LKX1</accession>
<evidence type="ECO:0000313" key="3">
    <source>
        <dbReference type="Proteomes" id="UP000281553"/>
    </source>
</evidence>
<name>A0A3P7LKX1_DIBLA</name>
<keyword evidence="3" id="KW-1185">Reference proteome</keyword>
<feature type="compositionally biased region" description="Basic and acidic residues" evidence="1">
    <location>
        <begin position="80"/>
        <end position="91"/>
    </location>
</feature>
<organism evidence="2 3">
    <name type="scientific">Dibothriocephalus latus</name>
    <name type="common">Fish tapeworm</name>
    <name type="synonym">Diphyllobothrium latum</name>
    <dbReference type="NCBI Taxonomy" id="60516"/>
    <lineage>
        <taxon>Eukaryota</taxon>
        <taxon>Metazoa</taxon>
        <taxon>Spiralia</taxon>
        <taxon>Lophotrochozoa</taxon>
        <taxon>Platyhelminthes</taxon>
        <taxon>Cestoda</taxon>
        <taxon>Eucestoda</taxon>
        <taxon>Diphyllobothriidea</taxon>
        <taxon>Diphyllobothriidae</taxon>
        <taxon>Dibothriocephalus</taxon>
    </lineage>
</organism>
<dbReference type="Proteomes" id="UP000281553">
    <property type="component" value="Unassembled WGS sequence"/>
</dbReference>
<reference evidence="2 3" key="1">
    <citation type="submission" date="2018-11" db="EMBL/GenBank/DDBJ databases">
        <authorList>
            <consortium name="Pathogen Informatics"/>
        </authorList>
    </citation>
    <scope>NUCLEOTIDE SEQUENCE [LARGE SCALE GENOMIC DNA]</scope>
</reference>
<sequence length="91" mass="10144">MTYAGGGKHDVPVYSPEAQKRLREFRRLSDQLTEVTLAAIHRAEVQQPHKPLIEVPVLPCAKCGQGNPLQAPSLFETGTEPDRNELQRLGR</sequence>
<gene>
    <name evidence="2" type="ORF">DILT_LOCUS7304</name>
</gene>
<feature type="region of interest" description="Disordered" evidence="1">
    <location>
        <begin position="68"/>
        <end position="91"/>
    </location>
</feature>